<evidence type="ECO:0000256" key="2">
    <source>
        <dbReference type="ARBA" id="ARBA00005019"/>
    </source>
</evidence>
<comment type="similarity">
    <text evidence="3 11">Belongs to the NadD family.</text>
</comment>
<dbReference type="EMBL" id="PIPN01000001">
    <property type="protein sequence ID" value="RUO32153.1"/>
    <property type="molecule type" value="Genomic_DNA"/>
</dbReference>
<evidence type="ECO:0000256" key="7">
    <source>
        <dbReference type="ARBA" id="ARBA00022741"/>
    </source>
</evidence>
<dbReference type="Gene3D" id="3.40.50.620">
    <property type="entry name" value="HUPs"/>
    <property type="match status" value="1"/>
</dbReference>
<proteinExistence type="inferred from homology"/>
<keyword evidence="7 11" id="KW-0547">Nucleotide-binding</keyword>
<comment type="function">
    <text evidence="1 11">Catalyzes the reversible adenylation of nicotinate mononucleotide (NaMN) to nicotinic acid adenine dinucleotide (NaAD).</text>
</comment>
<dbReference type="Pfam" id="PF01467">
    <property type="entry name" value="CTP_transf_like"/>
    <property type="match status" value="1"/>
</dbReference>
<comment type="catalytic activity">
    <reaction evidence="10 11">
        <text>nicotinate beta-D-ribonucleotide + ATP + H(+) = deamido-NAD(+) + diphosphate</text>
        <dbReference type="Rhea" id="RHEA:22860"/>
        <dbReference type="ChEBI" id="CHEBI:15378"/>
        <dbReference type="ChEBI" id="CHEBI:30616"/>
        <dbReference type="ChEBI" id="CHEBI:33019"/>
        <dbReference type="ChEBI" id="CHEBI:57502"/>
        <dbReference type="ChEBI" id="CHEBI:58437"/>
        <dbReference type="EC" id="2.7.7.18"/>
    </reaction>
</comment>
<evidence type="ECO:0000256" key="11">
    <source>
        <dbReference type="HAMAP-Rule" id="MF_00244"/>
    </source>
</evidence>
<reference evidence="13 14" key="1">
    <citation type="journal article" date="2018" name="Front. Microbiol.">
        <title>Genome-Based Analysis Reveals the Taxonomy and Diversity of the Family Idiomarinaceae.</title>
        <authorList>
            <person name="Liu Y."/>
            <person name="Lai Q."/>
            <person name="Shao Z."/>
        </authorList>
    </citation>
    <scope>NUCLEOTIDE SEQUENCE [LARGE SCALE GENOMIC DNA]</scope>
    <source>
        <strain evidence="13 14">GBSy1</strain>
    </source>
</reference>
<dbReference type="PANTHER" id="PTHR39321:SF3">
    <property type="entry name" value="PHOSPHOPANTETHEINE ADENYLYLTRANSFERASE"/>
    <property type="match status" value="1"/>
</dbReference>
<evidence type="ECO:0000313" key="14">
    <source>
        <dbReference type="Proteomes" id="UP000287410"/>
    </source>
</evidence>
<keyword evidence="4 11" id="KW-0662">Pyridine nucleotide biosynthesis</keyword>
<keyword evidence="8 11" id="KW-0067">ATP-binding</keyword>
<sequence length="223" mass="24976">MTSSLTAKPAPIALLGGTFDPIHQGHIEPVLKLADTFGWSHVHLQPCFAPPHRPQPEASDQQRLAMVKLACQQDSRLLADDFELRQGKPTRTVNTLHHVRQQHPDASVCFIMGMDSFLQFTSWLNWQQILELAHLVVLPRPGYQLAELPPDLAAELKRRQRVDSELFSQGAGFIYLAETPTVDISATALRRQLAQSPDASRIPLLDPAVLAYIRSHNLYQSTH</sequence>
<gene>
    <name evidence="11" type="primary">nadD</name>
    <name evidence="13" type="ORF">CWE12_03990</name>
</gene>
<protein>
    <recommendedName>
        <fullName evidence="11">Probable nicotinate-nucleotide adenylyltransferase</fullName>
        <ecNumber evidence="11">2.7.7.18</ecNumber>
    </recommendedName>
    <alternativeName>
        <fullName evidence="11">Deamido-NAD(+) diphosphorylase</fullName>
    </alternativeName>
    <alternativeName>
        <fullName evidence="11">Deamido-NAD(+) pyrophosphorylase</fullName>
    </alternativeName>
    <alternativeName>
        <fullName evidence="11">Nicotinate mononucleotide adenylyltransferase</fullName>
        <shortName evidence="11">NaMN adenylyltransferase</shortName>
    </alternativeName>
</protein>
<comment type="pathway">
    <text evidence="2 11">Cofactor biosynthesis; NAD(+) biosynthesis; deamido-NAD(+) from nicotinate D-ribonucleotide: step 1/1.</text>
</comment>
<evidence type="ECO:0000256" key="9">
    <source>
        <dbReference type="ARBA" id="ARBA00023027"/>
    </source>
</evidence>
<dbReference type="Proteomes" id="UP000287410">
    <property type="component" value="Unassembled WGS sequence"/>
</dbReference>
<dbReference type="RefSeq" id="WP_126788355.1">
    <property type="nucleotide sequence ID" value="NZ_PIPN01000001.1"/>
</dbReference>
<keyword evidence="9 11" id="KW-0520">NAD</keyword>
<keyword evidence="14" id="KW-1185">Reference proteome</keyword>
<dbReference type="NCBIfam" id="NF000839">
    <property type="entry name" value="PRK00071.1-1"/>
    <property type="match status" value="1"/>
</dbReference>
<dbReference type="NCBIfam" id="TIGR00125">
    <property type="entry name" value="cyt_tran_rel"/>
    <property type="match status" value="1"/>
</dbReference>
<accession>A0ABY0C3F5</accession>
<dbReference type="InterPro" id="IPR004821">
    <property type="entry name" value="Cyt_trans-like"/>
</dbReference>
<keyword evidence="5 11" id="KW-0808">Transferase</keyword>
<dbReference type="HAMAP" id="MF_00244">
    <property type="entry name" value="NaMN_adenylyltr"/>
    <property type="match status" value="1"/>
</dbReference>
<dbReference type="PANTHER" id="PTHR39321">
    <property type="entry name" value="NICOTINATE-NUCLEOTIDE ADENYLYLTRANSFERASE-RELATED"/>
    <property type="match status" value="1"/>
</dbReference>
<comment type="caution">
    <text evidence="13">The sequence shown here is derived from an EMBL/GenBank/DDBJ whole genome shotgun (WGS) entry which is preliminary data.</text>
</comment>
<evidence type="ECO:0000313" key="13">
    <source>
        <dbReference type="EMBL" id="RUO32153.1"/>
    </source>
</evidence>
<dbReference type="EC" id="2.7.7.18" evidence="11"/>
<evidence type="ECO:0000256" key="10">
    <source>
        <dbReference type="ARBA" id="ARBA00048721"/>
    </source>
</evidence>
<evidence type="ECO:0000256" key="8">
    <source>
        <dbReference type="ARBA" id="ARBA00022840"/>
    </source>
</evidence>
<evidence type="ECO:0000259" key="12">
    <source>
        <dbReference type="Pfam" id="PF01467"/>
    </source>
</evidence>
<dbReference type="CDD" id="cd02165">
    <property type="entry name" value="NMNAT"/>
    <property type="match status" value="1"/>
</dbReference>
<name>A0ABY0C3F5_9GAMM</name>
<dbReference type="SUPFAM" id="SSF52374">
    <property type="entry name" value="Nucleotidylyl transferase"/>
    <property type="match status" value="1"/>
</dbReference>
<evidence type="ECO:0000256" key="4">
    <source>
        <dbReference type="ARBA" id="ARBA00022642"/>
    </source>
</evidence>
<evidence type="ECO:0000256" key="1">
    <source>
        <dbReference type="ARBA" id="ARBA00002324"/>
    </source>
</evidence>
<keyword evidence="6 11" id="KW-0548">Nucleotidyltransferase</keyword>
<dbReference type="GO" id="GO:0016779">
    <property type="term" value="F:nucleotidyltransferase activity"/>
    <property type="evidence" value="ECO:0007669"/>
    <property type="project" value="UniProtKB-KW"/>
</dbReference>
<dbReference type="NCBIfam" id="TIGR00482">
    <property type="entry name" value="nicotinate (nicotinamide) nucleotide adenylyltransferase"/>
    <property type="match status" value="1"/>
</dbReference>
<dbReference type="InterPro" id="IPR014729">
    <property type="entry name" value="Rossmann-like_a/b/a_fold"/>
</dbReference>
<evidence type="ECO:0000256" key="6">
    <source>
        <dbReference type="ARBA" id="ARBA00022695"/>
    </source>
</evidence>
<evidence type="ECO:0000256" key="5">
    <source>
        <dbReference type="ARBA" id="ARBA00022679"/>
    </source>
</evidence>
<evidence type="ECO:0000256" key="3">
    <source>
        <dbReference type="ARBA" id="ARBA00009014"/>
    </source>
</evidence>
<feature type="domain" description="Cytidyltransferase-like" evidence="12">
    <location>
        <begin position="14"/>
        <end position="191"/>
    </location>
</feature>
<dbReference type="InterPro" id="IPR005248">
    <property type="entry name" value="NadD/NMNAT"/>
</dbReference>
<organism evidence="13 14">
    <name type="scientific">Aliidiomarina sedimenti</name>
    <dbReference type="NCBI Taxonomy" id="1933879"/>
    <lineage>
        <taxon>Bacteria</taxon>
        <taxon>Pseudomonadati</taxon>
        <taxon>Pseudomonadota</taxon>
        <taxon>Gammaproteobacteria</taxon>
        <taxon>Alteromonadales</taxon>
        <taxon>Idiomarinaceae</taxon>
        <taxon>Aliidiomarina</taxon>
    </lineage>
</organism>